<name>A0AB39MMN9_9ACTN</name>
<protein>
    <submittedName>
        <fullName evidence="1">Uncharacterized protein</fullName>
    </submittedName>
</protein>
<proteinExistence type="predicted"/>
<evidence type="ECO:0000313" key="1">
    <source>
        <dbReference type="EMBL" id="XDQ07412.1"/>
    </source>
</evidence>
<accession>A0AB39MMN9</accession>
<dbReference type="RefSeq" id="WP_369192196.1">
    <property type="nucleotide sequence ID" value="NZ_CP163431.1"/>
</dbReference>
<sequence length="91" mass="9750">MTTHVIAEIASTIKGKVDRASFTAALKNAHNVGLHGIFPPWTPSAKAPAGVAPGMSNPYVFFAEAKNTNFVLLKNEVWNLATNTYVPLPKS</sequence>
<dbReference type="AlphaFoldDB" id="A0AB39MMN9"/>
<dbReference type="EMBL" id="CP163431">
    <property type="protein sequence ID" value="XDQ07412.1"/>
    <property type="molecule type" value="Genomic_DNA"/>
</dbReference>
<reference evidence="1" key="1">
    <citation type="submission" date="2024-07" db="EMBL/GenBank/DDBJ databases">
        <authorList>
            <person name="Yu S.T."/>
        </authorList>
    </citation>
    <scope>NUCLEOTIDE SEQUENCE</scope>
    <source>
        <strain evidence="1">R08</strain>
    </source>
</reference>
<organism evidence="1">
    <name type="scientific">Streptomyces sp. R08</name>
    <dbReference type="NCBI Taxonomy" id="3238624"/>
    <lineage>
        <taxon>Bacteria</taxon>
        <taxon>Bacillati</taxon>
        <taxon>Actinomycetota</taxon>
        <taxon>Actinomycetes</taxon>
        <taxon>Kitasatosporales</taxon>
        <taxon>Streptomycetaceae</taxon>
        <taxon>Streptomyces</taxon>
    </lineage>
</organism>
<gene>
    <name evidence="1" type="ORF">AB5J58_47725</name>
</gene>